<feature type="region of interest" description="Disordered" evidence="1">
    <location>
        <begin position="746"/>
        <end position="816"/>
    </location>
</feature>
<gene>
    <name evidence="3" type="ORF">FB473_000416</name>
</gene>
<evidence type="ECO:0000313" key="3">
    <source>
        <dbReference type="EMBL" id="NIH55771.1"/>
    </source>
</evidence>
<dbReference type="Gene3D" id="3.40.190.10">
    <property type="entry name" value="Periplasmic binding protein-like II"/>
    <property type="match status" value="1"/>
</dbReference>
<keyword evidence="2" id="KW-0812">Transmembrane</keyword>
<proteinExistence type="predicted"/>
<organism evidence="3 4">
    <name type="scientific">Brooklawnia cerclae</name>
    <dbReference type="NCBI Taxonomy" id="349934"/>
    <lineage>
        <taxon>Bacteria</taxon>
        <taxon>Bacillati</taxon>
        <taxon>Actinomycetota</taxon>
        <taxon>Actinomycetes</taxon>
        <taxon>Propionibacteriales</taxon>
        <taxon>Propionibacteriaceae</taxon>
        <taxon>Brooklawnia</taxon>
    </lineage>
</organism>
<dbReference type="EMBL" id="JAAMOZ010000001">
    <property type="protein sequence ID" value="NIH55771.1"/>
    <property type="molecule type" value="Genomic_DNA"/>
</dbReference>
<reference evidence="3 4" key="1">
    <citation type="submission" date="2020-02" db="EMBL/GenBank/DDBJ databases">
        <title>Sequencing the genomes of 1000 actinobacteria strains.</title>
        <authorList>
            <person name="Klenk H.-P."/>
        </authorList>
    </citation>
    <scope>NUCLEOTIDE SEQUENCE [LARGE SCALE GENOMIC DNA]</scope>
    <source>
        <strain evidence="3 4">DSM 19609</strain>
    </source>
</reference>
<comment type="caution">
    <text evidence="3">The sequence shown here is derived from an EMBL/GenBank/DDBJ whole genome shotgun (WGS) entry which is preliminary data.</text>
</comment>
<evidence type="ECO:0000313" key="4">
    <source>
        <dbReference type="Proteomes" id="UP000749311"/>
    </source>
</evidence>
<name>A0ABX0SCS5_9ACTN</name>
<dbReference type="SUPFAM" id="SSF53850">
    <property type="entry name" value="Periplasmic binding protein-like II"/>
    <property type="match status" value="1"/>
</dbReference>
<accession>A0ABX0SCS5</accession>
<keyword evidence="4" id="KW-1185">Reference proteome</keyword>
<feature type="transmembrane region" description="Helical" evidence="2">
    <location>
        <begin position="822"/>
        <end position="846"/>
    </location>
</feature>
<evidence type="ECO:0000256" key="2">
    <source>
        <dbReference type="SAM" id="Phobius"/>
    </source>
</evidence>
<sequence length="858" mass="89227">MQLRQGSTGALLLVIGILIIGAQGIGSAQAEEPTDGPVSSAVTVKAADYDADAVDAPFPDLEVTVSQTEDLQDQGITVSWTGGEKSTRQTSDTNGGTNFLQIVQCWGDEPGSNGTRPDRTTCVYGGINSTGAQRNTIRSATELANIPEQDEAYTYRSQTWTDASRTAIPFRSATDKTVANILDGKPLSSGDERYGNLSTNEFYTKYTTNEVPWAGSGADGSGSVSFELQTVEQSPGLGCGTPVTGADGTVSGTSCWLVVIPRGTSDPLDPNLTNRRSGLFWETWQHHVAIKLDFKPVGLSCVIGASERLISGSELLGEAVGQWQPTLCSGENGAVYSLLTGPESDAALAANGTSPAPLALTTRALAVDDVTDNLAYAPIALTGISVAFAVDRYYGANEISEEQRAREGRALESMRLNPRLLAKLLTASYIAALPSNSDKSHLSSNPNTIVYDPEFLELNPEWTNLALNGVGVSDILVTLGRSDSAQVVWEYILSNPDAVDFLNGVPDPWGTIVNPYYSTNPQINPTGTGLTLPRDDFPKADPTEFSGYANNNYADVVNLVTWRPYTSSLTNAAYLVLRGDGQGLGKWDPQSVPPKYGKSDRDLPGYQQVIGLTDSSAAERYQVVQASLLNPAGEYVAPTTVSLQAAAAAMTADSEQQQVVGFDQDSAPAAAAKGAYPLAVPIYAAANPAMTDVNTRADYASFITYAATDGQQEGTDDGELPAGYAPIPDEWRTQALAAAEAIRSGGWPTVVSPPSGNGTQPTTTAPGTGQRSSSSVPVATAPVTVPAQSDASQPGSGAGNPAASGAPSGAVTGAPTPDDPSIGALVAAVPAVGGVAMAAAIGAPVVTRIRRSPRAGPP</sequence>
<protein>
    <recommendedName>
        <fullName evidence="5">PBP domain-containing protein</fullName>
    </recommendedName>
</protein>
<dbReference type="RefSeq" id="WP_167164385.1">
    <property type="nucleotide sequence ID" value="NZ_BAAAOO010000017.1"/>
</dbReference>
<keyword evidence="2" id="KW-0472">Membrane</keyword>
<feature type="compositionally biased region" description="Low complexity" evidence="1">
    <location>
        <begin position="756"/>
        <end position="815"/>
    </location>
</feature>
<evidence type="ECO:0008006" key="5">
    <source>
        <dbReference type="Google" id="ProtNLM"/>
    </source>
</evidence>
<evidence type="ECO:0000256" key="1">
    <source>
        <dbReference type="SAM" id="MobiDB-lite"/>
    </source>
</evidence>
<dbReference type="Proteomes" id="UP000749311">
    <property type="component" value="Unassembled WGS sequence"/>
</dbReference>
<keyword evidence="2" id="KW-1133">Transmembrane helix</keyword>